<dbReference type="Proteomes" id="UP000789524">
    <property type="component" value="Unassembled WGS sequence"/>
</dbReference>
<gene>
    <name evidence="1" type="ORF">DCHRY22_LOCUS2834</name>
</gene>
<dbReference type="AlphaFoldDB" id="A0A8J2QJX6"/>
<sequence>MCGPQRWFTNRRLANYTCDRSVAINTLIVTLPSSHREGLPKKAIGPPFADPGRKSRLREDDCTPFATSHTVATLRQILLYSEYTNRY</sequence>
<comment type="caution">
    <text evidence="1">The sequence shown here is derived from an EMBL/GenBank/DDBJ whole genome shotgun (WGS) entry which is preliminary data.</text>
</comment>
<evidence type="ECO:0000313" key="2">
    <source>
        <dbReference type="Proteomes" id="UP000789524"/>
    </source>
</evidence>
<reference evidence="1" key="1">
    <citation type="submission" date="2021-09" db="EMBL/GenBank/DDBJ databases">
        <authorList>
            <person name="Martin H S."/>
        </authorList>
    </citation>
    <scope>NUCLEOTIDE SEQUENCE</scope>
</reference>
<organism evidence="1 2">
    <name type="scientific">Danaus chrysippus</name>
    <name type="common">African queen</name>
    <dbReference type="NCBI Taxonomy" id="151541"/>
    <lineage>
        <taxon>Eukaryota</taxon>
        <taxon>Metazoa</taxon>
        <taxon>Ecdysozoa</taxon>
        <taxon>Arthropoda</taxon>
        <taxon>Hexapoda</taxon>
        <taxon>Insecta</taxon>
        <taxon>Pterygota</taxon>
        <taxon>Neoptera</taxon>
        <taxon>Endopterygota</taxon>
        <taxon>Lepidoptera</taxon>
        <taxon>Glossata</taxon>
        <taxon>Ditrysia</taxon>
        <taxon>Papilionoidea</taxon>
        <taxon>Nymphalidae</taxon>
        <taxon>Danainae</taxon>
        <taxon>Danaini</taxon>
        <taxon>Danaina</taxon>
        <taxon>Danaus</taxon>
        <taxon>Anosia</taxon>
    </lineage>
</organism>
<keyword evidence="2" id="KW-1185">Reference proteome</keyword>
<evidence type="ECO:0000313" key="1">
    <source>
        <dbReference type="EMBL" id="CAG9561301.1"/>
    </source>
</evidence>
<name>A0A8J2QJX6_9NEOP</name>
<dbReference type="EMBL" id="CAKASE010000046">
    <property type="protein sequence ID" value="CAG9561301.1"/>
    <property type="molecule type" value="Genomic_DNA"/>
</dbReference>
<protein>
    <submittedName>
        <fullName evidence="1">(African queen) hypothetical protein</fullName>
    </submittedName>
</protein>
<dbReference type="OrthoDB" id="7482008at2759"/>
<proteinExistence type="predicted"/>
<accession>A0A8J2QJX6</accession>